<feature type="domain" description="DUF7730" evidence="1">
    <location>
        <begin position="11"/>
        <end position="208"/>
    </location>
</feature>
<dbReference type="EMBL" id="JAFEKC020000006">
    <property type="protein sequence ID" value="KAK0514043.1"/>
    <property type="molecule type" value="Genomic_DNA"/>
</dbReference>
<dbReference type="PANTHER" id="PTHR38790">
    <property type="entry name" value="2EXR DOMAIN-CONTAINING PROTEIN-RELATED"/>
    <property type="match status" value="1"/>
</dbReference>
<evidence type="ECO:0000259" key="1">
    <source>
        <dbReference type="Pfam" id="PF24864"/>
    </source>
</evidence>
<proteinExistence type="predicted"/>
<organism evidence="2 3">
    <name type="scientific">Cladonia borealis</name>
    <dbReference type="NCBI Taxonomy" id="184061"/>
    <lineage>
        <taxon>Eukaryota</taxon>
        <taxon>Fungi</taxon>
        <taxon>Dikarya</taxon>
        <taxon>Ascomycota</taxon>
        <taxon>Pezizomycotina</taxon>
        <taxon>Lecanoromycetes</taxon>
        <taxon>OSLEUM clade</taxon>
        <taxon>Lecanoromycetidae</taxon>
        <taxon>Lecanorales</taxon>
        <taxon>Lecanorineae</taxon>
        <taxon>Cladoniaceae</taxon>
        <taxon>Cladonia</taxon>
    </lineage>
</organism>
<sequence>MQETPSPPPNQQWQSLFFATLPPELRTLIYHELARDGPSVVHIMKKSTKQIDFVRCRAGKCEMEYNYKCCPLPCASSGTNRPNLPPFLLSCRKGNIEANPVLYSATIFDFRSFQTYLLASTLLPPHTFSSISSIHLKYHFGYRLWWEDPDNYVKRPWRDPVWNQVWDIIKGMEELRNVIVDIDAYLEYGKLSWETERDLFERLGTVKLRSGGERGFVVRVNWDGDGGEGPDEGLGRGTFRLVRGKVAEYW</sequence>
<evidence type="ECO:0000313" key="2">
    <source>
        <dbReference type="EMBL" id="KAK0514043.1"/>
    </source>
</evidence>
<gene>
    <name evidence="2" type="ORF">JMJ35_003765</name>
</gene>
<accession>A0AA39R660</accession>
<reference evidence="2" key="1">
    <citation type="submission" date="2023-03" db="EMBL/GenBank/DDBJ databases">
        <title>Complete genome of Cladonia borealis.</title>
        <authorList>
            <person name="Park H."/>
        </authorList>
    </citation>
    <scope>NUCLEOTIDE SEQUENCE</scope>
    <source>
        <strain evidence="2">ANT050790</strain>
    </source>
</reference>
<dbReference type="InterPro" id="IPR056632">
    <property type="entry name" value="DUF7730"/>
</dbReference>
<dbReference type="Proteomes" id="UP001166286">
    <property type="component" value="Unassembled WGS sequence"/>
</dbReference>
<dbReference type="AlphaFoldDB" id="A0AA39R660"/>
<name>A0AA39R660_9LECA</name>
<evidence type="ECO:0000313" key="3">
    <source>
        <dbReference type="Proteomes" id="UP001166286"/>
    </source>
</evidence>
<comment type="caution">
    <text evidence="2">The sequence shown here is derived from an EMBL/GenBank/DDBJ whole genome shotgun (WGS) entry which is preliminary data.</text>
</comment>
<protein>
    <recommendedName>
        <fullName evidence="1">DUF7730 domain-containing protein</fullName>
    </recommendedName>
</protein>
<keyword evidence="3" id="KW-1185">Reference proteome</keyword>
<dbReference type="Pfam" id="PF24864">
    <property type="entry name" value="DUF7730"/>
    <property type="match status" value="1"/>
</dbReference>